<organism evidence="1 2">
    <name type="scientific">Cajanus cajan</name>
    <name type="common">Pigeon pea</name>
    <name type="synonym">Cajanus indicus</name>
    <dbReference type="NCBI Taxonomy" id="3821"/>
    <lineage>
        <taxon>Eukaryota</taxon>
        <taxon>Viridiplantae</taxon>
        <taxon>Streptophyta</taxon>
        <taxon>Embryophyta</taxon>
        <taxon>Tracheophyta</taxon>
        <taxon>Spermatophyta</taxon>
        <taxon>Magnoliopsida</taxon>
        <taxon>eudicotyledons</taxon>
        <taxon>Gunneridae</taxon>
        <taxon>Pentapetalae</taxon>
        <taxon>rosids</taxon>
        <taxon>fabids</taxon>
        <taxon>Fabales</taxon>
        <taxon>Fabaceae</taxon>
        <taxon>Papilionoideae</taxon>
        <taxon>50 kb inversion clade</taxon>
        <taxon>NPAAA clade</taxon>
        <taxon>indigoferoid/millettioid clade</taxon>
        <taxon>Phaseoleae</taxon>
        <taxon>Cajanus</taxon>
    </lineage>
</organism>
<reference evidence="1 2" key="1">
    <citation type="journal article" date="2012" name="Nat. Biotechnol.">
        <title>Draft genome sequence of pigeonpea (Cajanus cajan), an orphan legume crop of resource-poor farmers.</title>
        <authorList>
            <person name="Varshney R.K."/>
            <person name="Chen W."/>
            <person name="Li Y."/>
            <person name="Bharti A.K."/>
            <person name="Saxena R.K."/>
            <person name="Schlueter J.A."/>
            <person name="Donoghue M.T."/>
            <person name="Azam S."/>
            <person name="Fan G."/>
            <person name="Whaley A.M."/>
            <person name="Farmer A.D."/>
            <person name="Sheridan J."/>
            <person name="Iwata A."/>
            <person name="Tuteja R."/>
            <person name="Penmetsa R.V."/>
            <person name="Wu W."/>
            <person name="Upadhyaya H.D."/>
            <person name="Yang S.P."/>
            <person name="Shah T."/>
            <person name="Saxena K.B."/>
            <person name="Michael T."/>
            <person name="McCombie W.R."/>
            <person name="Yang B."/>
            <person name="Zhang G."/>
            <person name="Yang H."/>
            <person name="Wang J."/>
            <person name="Spillane C."/>
            <person name="Cook D.R."/>
            <person name="May G.D."/>
            <person name="Xu X."/>
            <person name="Jackson S.A."/>
        </authorList>
    </citation>
    <scope>NUCLEOTIDE SEQUENCE [LARGE SCALE GENOMIC DNA]</scope>
    <source>
        <strain evidence="2">cv. Asha</strain>
    </source>
</reference>
<keyword evidence="2" id="KW-1185">Reference proteome</keyword>
<protein>
    <recommendedName>
        <fullName evidence="3">BED-type domain-containing protein</fullName>
    </recommendedName>
</protein>
<name>A0A151STA3_CAJCA</name>
<accession>A0A151STA3</accession>
<proteinExistence type="predicted"/>
<sequence>MAPKNAPGNRSDIAWKHCISVGGDTSKLQRKYCQKVITGGVYRLKHHLAGTQKVVGACKLVTDEVKKEMWEIVVGLQQNLIKKSSLNKEEESLEAGDKRKGNEAIDTGSPRNIFKRVISTQATINTMFKKGVREEACQAIARFFYNNAIPFNVAKSEEHVHTKRRNRLKQSTMNDVVYVMAWLIQN</sequence>
<dbReference type="AlphaFoldDB" id="A0A151STA3"/>
<dbReference type="Proteomes" id="UP000075243">
    <property type="component" value="Chromosome 11"/>
</dbReference>
<dbReference type="Gramene" id="C.cajan_04169.t">
    <property type="protein sequence ID" value="C.cajan_04169.t"/>
    <property type="gene ID" value="C.cajan_04169"/>
</dbReference>
<dbReference type="STRING" id="3821.A0A151STA3"/>
<dbReference type="PANTHER" id="PTHR46951">
    <property type="entry name" value="BED-TYPE DOMAIN-CONTAINING PROTEIN"/>
    <property type="match status" value="1"/>
</dbReference>
<gene>
    <name evidence="1" type="ORF">KK1_004270</name>
</gene>
<dbReference type="PANTHER" id="PTHR46951:SF2">
    <property type="entry name" value="BED-TYPE DOMAIN-CONTAINING PROTEIN"/>
    <property type="match status" value="1"/>
</dbReference>
<evidence type="ECO:0000313" key="1">
    <source>
        <dbReference type="EMBL" id="KYP57982.1"/>
    </source>
</evidence>
<dbReference type="EMBL" id="CM003613">
    <property type="protein sequence ID" value="KYP57982.1"/>
    <property type="molecule type" value="Genomic_DNA"/>
</dbReference>
<dbReference type="OMA" id="KMCDSIS"/>
<evidence type="ECO:0000313" key="2">
    <source>
        <dbReference type="Proteomes" id="UP000075243"/>
    </source>
</evidence>
<evidence type="ECO:0008006" key="3">
    <source>
        <dbReference type="Google" id="ProtNLM"/>
    </source>
</evidence>